<name>A0A6J6G5Y6_9ZZZZ</name>
<evidence type="ECO:0000313" key="1">
    <source>
        <dbReference type="EMBL" id="CAB4595279.1"/>
    </source>
</evidence>
<accession>A0A6J6G5Y6</accession>
<proteinExistence type="predicted"/>
<sequence length="175" mass="18721">MVRSHIPPASNGICSINRIENPSFIAHFNNAGASLWLIPRRSTTLILIGISPASRADLSPAKTSSIRSLWVSFLKLSRSSVSRLTLIRSSPASLSGLASSARRNPFVVSESFGAFGSAEILETISTISGRSSGSPPVRRISLIPTDTAALITLISSLVLSRWSDFCHPEKFSGIQ</sequence>
<organism evidence="1">
    <name type="scientific">freshwater metagenome</name>
    <dbReference type="NCBI Taxonomy" id="449393"/>
    <lineage>
        <taxon>unclassified sequences</taxon>
        <taxon>metagenomes</taxon>
        <taxon>ecological metagenomes</taxon>
    </lineage>
</organism>
<reference evidence="1" key="1">
    <citation type="submission" date="2020-05" db="EMBL/GenBank/DDBJ databases">
        <authorList>
            <person name="Chiriac C."/>
            <person name="Salcher M."/>
            <person name="Ghai R."/>
            <person name="Kavagutti S V."/>
        </authorList>
    </citation>
    <scope>NUCLEOTIDE SEQUENCE</scope>
</reference>
<gene>
    <name evidence="1" type="ORF">UFOPK1811_00428</name>
</gene>
<dbReference type="EMBL" id="CAEZUJ010000010">
    <property type="protein sequence ID" value="CAB4595279.1"/>
    <property type="molecule type" value="Genomic_DNA"/>
</dbReference>
<dbReference type="AlphaFoldDB" id="A0A6J6G5Y6"/>
<protein>
    <submittedName>
        <fullName evidence="1">Unannotated protein</fullName>
    </submittedName>
</protein>